<organism evidence="2 3">
    <name type="scientific">Legionella cardiaca</name>
    <dbReference type="NCBI Taxonomy" id="1071983"/>
    <lineage>
        <taxon>Bacteria</taxon>
        <taxon>Pseudomonadati</taxon>
        <taxon>Pseudomonadota</taxon>
        <taxon>Gammaproteobacteria</taxon>
        <taxon>Legionellales</taxon>
        <taxon>Legionellaceae</taxon>
        <taxon>Legionella</taxon>
    </lineage>
</organism>
<protein>
    <recommendedName>
        <fullName evidence="4">V-type ATP synthase subunit E</fullName>
    </recommendedName>
</protein>
<dbReference type="Gene3D" id="1.20.5.2950">
    <property type="match status" value="1"/>
</dbReference>
<keyword evidence="3" id="KW-1185">Reference proteome</keyword>
<evidence type="ECO:0000313" key="3">
    <source>
        <dbReference type="Proteomes" id="UP001222087"/>
    </source>
</evidence>
<accession>A0ABY8AUC5</accession>
<evidence type="ECO:0000313" key="2">
    <source>
        <dbReference type="EMBL" id="WED43359.1"/>
    </source>
</evidence>
<evidence type="ECO:0008006" key="4">
    <source>
        <dbReference type="Google" id="ProtNLM"/>
    </source>
</evidence>
<feature type="coiled-coil region" evidence="1">
    <location>
        <begin position="32"/>
        <end position="70"/>
    </location>
</feature>
<dbReference type="Proteomes" id="UP001222087">
    <property type="component" value="Chromosome"/>
</dbReference>
<keyword evidence="1" id="KW-0175">Coiled coil</keyword>
<evidence type="ECO:0000256" key="1">
    <source>
        <dbReference type="SAM" id="Coils"/>
    </source>
</evidence>
<name>A0ABY8AUC5_9GAMM</name>
<dbReference type="RefSeq" id="WP_275089172.1">
    <property type="nucleotide sequence ID" value="NZ_CP119078.1"/>
</dbReference>
<gene>
    <name evidence="2" type="ORF">PXX05_00875</name>
</gene>
<dbReference type="EMBL" id="CP119078">
    <property type="protein sequence ID" value="WED43359.1"/>
    <property type="molecule type" value="Genomic_DNA"/>
</dbReference>
<proteinExistence type="predicted"/>
<sequence>MEAKQDKSANIISQGIETLIDRLKEEGVNAGKTEAEKLINEAKAKANAILNSAQEKAQALIKEAHQTILQEKKATEDALQLAARNMRLELRQNLIDRFKQEVSRIVHKELDNEEMLRQLILLIAVDSKEQLQAFKAKKTQIQLPEKVLDFEEIRNSPDLMEKDSLKELVQSITKQMLKAGMSVTINPDAQKPVGIRVYLVEDEIVLDLTEEAVSSLLIKHMQPRFRALLEGLLQ</sequence>
<reference evidence="2 3" key="1">
    <citation type="submission" date="2023-02" db="EMBL/GenBank/DDBJ databases">
        <title>Genome Sequence of L. cardiaca H63T.</title>
        <authorList>
            <person name="Lopez A.E."/>
            <person name="Cianciotto N.P."/>
        </authorList>
    </citation>
    <scope>NUCLEOTIDE SEQUENCE [LARGE SCALE GENOMIC DNA]</scope>
    <source>
        <strain evidence="2 3">H63</strain>
    </source>
</reference>